<dbReference type="RefSeq" id="WP_142590190.1">
    <property type="nucleotide sequence ID" value="NZ_CABFWE030000019.1"/>
</dbReference>
<organism evidence="2 3">
    <name type="scientific">Pseudorhizobium halotolerans</name>
    <dbReference type="NCBI Taxonomy" id="1233081"/>
    <lineage>
        <taxon>Bacteria</taxon>
        <taxon>Pseudomonadati</taxon>
        <taxon>Pseudomonadota</taxon>
        <taxon>Alphaproteobacteria</taxon>
        <taxon>Hyphomicrobiales</taxon>
        <taxon>Rhizobiaceae</taxon>
        <taxon>Rhizobium/Agrobacterium group</taxon>
        <taxon>Pseudorhizobium</taxon>
    </lineage>
</organism>
<feature type="transmembrane region" description="Helical" evidence="1">
    <location>
        <begin position="96"/>
        <end position="117"/>
    </location>
</feature>
<proteinExistence type="predicted"/>
<evidence type="ECO:0000313" key="3">
    <source>
        <dbReference type="Proteomes" id="UP000601041"/>
    </source>
</evidence>
<feature type="transmembrane region" description="Helical" evidence="1">
    <location>
        <begin position="20"/>
        <end position="44"/>
    </location>
</feature>
<dbReference type="EMBL" id="CABFWE030000019">
    <property type="protein sequence ID" value="CAD7057360.1"/>
    <property type="molecule type" value="Genomic_DNA"/>
</dbReference>
<protein>
    <submittedName>
        <fullName evidence="2">Uncharacterized protein</fullName>
    </submittedName>
</protein>
<evidence type="ECO:0000256" key="1">
    <source>
        <dbReference type="SAM" id="Phobius"/>
    </source>
</evidence>
<name>A0ABN7K0S0_9HYPH</name>
<accession>A0ABN7K0S0</accession>
<gene>
    <name evidence="2" type="ORF">RHAB21_01137</name>
</gene>
<evidence type="ECO:0000313" key="2">
    <source>
        <dbReference type="EMBL" id="CAD7057360.1"/>
    </source>
</evidence>
<reference evidence="2 3" key="1">
    <citation type="submission" date="2020-11" db="EMBL/GenBank/DDBJ databases">
        <authorList>
            <person name="Lassalle F."/>
        </authorList>
    </citation>
    <scope>NUCLEOTIDE SEQUENCE [LARGE SCALE GENOMIC DNA]</scope>
    <source>
        <strain evidence="2 3">AB21</strain>
    </source>
</reference>
<dbReference type="Proteomes" id="UP000601041">
    <property type="component" value="Unassembled WGS sequence"/>
</dbReference>
<keyword evidence="1" id="KW-0812">Transmembrane</keyword>
<keyword evidence="1" id="KW-1133">Transmembrane helix</keyword>
<sequence length="119" mass="12995">MSAPGDTTPVVLGVTLPSAATWMTIFLGLYAIYVIIAIGSHIYWRAVANEQFADPSRREHMNLGVTAGPLSNQYKAMVERLAEPARGTARRWHTWLLGYFLVVTAAAAVILSLYAAFVV</sequence>
<keyword evidence="3" id="KW-1185">Reference proteome</keyword>
<comment type="caution">
    <text evidence="2">The sequence shown here is derived from an EMBL/GenBank/DDBJ whole genome shotgun (WGS) entry which is preliminary data.</text>
</comment>
<keyword evidence="1" id="KW-0472">Membrane</keyword>